<dbReference type="InterPro" id="IPR009061">
    <property type="entry name" value="DNA-bd_dom_put_sf"/>
</dbReference>
<feature type="domain" description="Helix-turn-helix" evidence="1">
    <location>
        <begin position="5"/>
        <end position="57"/>
    </location>
</feature>
<dbReference type="Pfam" id="PF12728">
    <property type="entry name" value="HTH_17"/>
    <property type="match status" value="1"/>
</dbReference>
<evidence type="ECO:0000259" key="1">
    <source>
        <dbReference type="Pfam" id="PF12728"/>
    </source>
</evidence>
<dbReference type="Proteomes" id="UP001596540">
    <property type="component" value="Unassembled WGS sequence"/>
</dbReference>
<comment type="caution">
    <text evidence="2">The sequence shown here is derived from an EMBL/GenBank/DDBJ whole genome shotgun (WGS) entry which is preliminary data.</text>
</comment>
<evidence type="ECO:0000313" key="2">
    <source>
        <dbReference type="EMBL" id="MFC7331400.1"/>
    </source>
</evidence>
<dbReference type="RefSeq" id="WP_379874217.1">
    <property type="nucleotide sequence ID" value="NZ_JBHTBH010000020.1"/>
</dbReference>
<dbReference type="SUPFAM" id="SSF46955">
    <property type="entry name" value="Putative DNA-binding domain"/>
    <property type="match status" value="1"/>
</dbReference>
<keyword evidence="3" id="KW-1185">Reference proteome</keyword>
<reference evidence="3" key="1">
    <citation type="journal article" date="2019" name="Int. J. Syst. Evol. Microbiol.">
        <title>The Global Catalogue of Microorganisms (GCM) 10K type strain sequencing project: providing services to taxonomists for standard genome sequencing and annotation.</title>
        <authorList>
            <consortium name="The Broad Institute Genomics Platform"/>
            <consortium name="The Broad Institute Genome Sequencing Center for Infectious Disease"/>
            <person name="Wu L."/>
            <person name="Ma J."/>
        </authorList>
    </citation>
    <scope>NUCLEOTIDE SEQUENCE [LARGE SCALE GENOMIC DNA]</scope>
    <source>
        <strain evidence="3">CGMCC 4.7382</strain>
    </source>
</reference>
<gene>
    <name evidence="2" type="ORF">ACFQRF_27020</name>
</gene>
<accession>A0ABW2KQ33</accession>
<proteinExistence type="predicted"/>
<sequence length="69" mass="7788">MMDNLLTSKDIAGLIGVKLETVHRYRVRGDLPEPDGRMGNSPVWRKETIDAWIASRRGHGWRKGQTAGE</sequence>
<dbReference type="InterPro" id="IPR041657">
    <property type="entry name" value="HTH_17"/>
</dbReference>
<organism evidence="2 3">
    <name type="scientific">Marinactinospora rubrisoli</name>
    <dbReference type="NCBI Taxonomy" id="2715399"/>
    <lineage>
        <taxon>Bacteria</taxon>
        <taxon>Bacillati</taxon>
        <taxon>Actinomycetota</taxon>
        <taxon>Actinomycetes</taxon>
        <taxon>Streptosporangiales</taxon>
        <taxon>Nocardiopsidaceae</taxon>
        <taxon>Marinactinospora</taxon>
    </lineage>
</organism>
<name>A0ABW2KQ33_9ACTN</name>
<protein>
    <submittedName>
        <fullName evidence="2">Helix-turn-helix transcriptional regulator</fullName>
    </submittedName>
</protein>
<dbReference type="EMBL" id="JBHTBH010000020">
    <property type="protein sequence ID" value="MFC7331400.1"/>
    <property type="molecule type" value="Genomic_DNA"/>
</dbReference>
<evidence type="ECO:0000313" key="3">
    <source>
        <dbReference type="Proteomes" id="UP001596540"/>
    </source>
</evidence>